<keyword evidence="2" id="KW-0472">Membrane</keyword>
<evidence type="ECO:0000313" key="4">
    <source>
        <dbReference type="Proteomes" id="UP000835052"/>
    </source>
</evidence>
<feature type="transmembrane region" description="Helical" evidence="2">
    <location>
        <begin position="33"/>
        <end position="56"/>
    </location>
</feature>
<dbReference type="AlphaFoldDB" id="A0A8S1HWF4"/>
<feature type="region of interest" description="Disordered" evidence="1">
    <location>
        <begin position="126"/>
        <end position="148"/>
    </location>
</feature>
<dbReference type="Proteomes" id="UP000835052">
    <property type="component" value="Unassembled WGS sequence"/>
</dbReference>
<evidence type="ECO:0000313" key="3">
    <source>
        <dbReference type="EMBL" id="CAD6199735.1"/>
    </source>
</evidence>
<dbReference type="EMBL" id="CAJGYM010000198">
    <property type="protein sequence ID" value="CAD6199735.1"/>
    <property type="molecule type" value="Genomic_DNA"/>
</dbReference>
<keyword evidence="2" id="KW-0812">Transmembrane</keyword>
<protein>
    <submittedName>
        <fullName evidence="3">Uncharacterized protein</fullName>
    </submittedName>
</protein>
<sequence>MAAIFDVTPSVSPLVPRAVQDSTSTSETELWEVILVASCPIIFIIFLCVCVICLVVRSYERRANFCGLPVTHRVQAASQISSILRQLPPPPKYEIAVTSVDAPPPTYADIGKDLLVTPLRTTPSNCRPAAHRRPFQNTNQTSSSSTVQPLGIQYLYPPKYEVKQSEPKTTETTIQTTTSTQARVQSVVVEINS</sequence>
<accession>A0A8S1HWF4</accession>
<name>A0A8S1HWF4_9PELO</name>
<evidence type="ECO:0000256" key="2">
    <source>
        <dbReference type="SAM" id="Phobius"/>
    </source>
</evidence>
<gene>
    <name evidence="3" type="ORF">CAUJ_LOCUS15634</name>
</gene>
<keyword evidence="4" id="KW-1185">Reference proteome</keyword>
<proteinExistence type="predicted"/>
<feature type="compositionally biased region" description="Low complexity" evidence="1">
    <location>
        <begin position="136"/>
        <end position="146"/>
    </location>
</feature>
<dbReference type="OrthoDB" id="5816130at2759"/>
<organism evidence="3 4">
    <name type="scientific">Caenorhabditis auriculariae</name>
    <dbReference type="NCBI Taxonomy" id="2777116"/>
    <lineage>
        <taxon>Eukaryota</taxon>
        <taxon>Metazoa</taxon>
        <taxon>Ecdysozoa</taxon>
        <taxon>Nematoda</taxon>
        <taxon>Chromadorea</taxon>
        <taxon>Rhabditida</taxon>
        <taxon>Rhabditina</taxon>
        <taxon>Rhabditomorpha</taxon>
        <taxon>Rhabditoidea</taxon>
        <taxon>Rhabditidae</taxon>
        <taxon>Peloderinae</taxon>
        <taxon>Caenorhabditis</taxon>
    </lineage>
</organism>
<evidence type="ECO:0000256" key="1">
    <source>
        <dbReference type="SAM" id="MobiDB-lite"/>
    </source>
</evidence>
<reference evidence="3" key="1">
    <citation type="submission" date="2020-10" db="EMBL/GenBank/DDBJ databases">
        <authorList>
            <person name="Kikuchi T."/>
        </authorList>
    </citation>
    <scope>NUCLEOTIDE SEQUENCE</scope>
    <source>
        <strain evidence="3">NKZ352</strain>
    </source>
</reference>
<comment type="caution">
    <text evidence="3">The sequence shown here is derived from an EMBL/GenBank/DDBJ whole genome shotgun (WGS) entry which is preliminary data.</text>
</comment>
<keyword evidence="2" id="KW-1133">Transmembrane helix</keyword>